<dbReference type="Pfam" id="PF00593">
    <property type="entry name" value="TonB_dep_Rec_b-barrel"/>
    <property type="match status" value="1"/>
</dbReference>
<feature type="region of interest" description="Disordered" evidence="13">
    <location>
        <begin position="43"/>
        <end position="62"/>
    </location>
</feature>
<keyword evidence="14" id="KW-0732">Signal</keyword>
<dbReference type="GO" id="GO:0006826">
    <property type="term" value="P:iron ion transport"/>
    <property type="evidence" value="ECO:0007669"/>
    <property type="project" value="UniProtKB-KW"/>
</dbReference>
<protein>
    <submittedName>
        <fullName evidence="17">TonB dependent receptor</fullName>
    </submittedName>
</protein>
<dbReference type="Proteomes" id="UP000306562">
    <property type="component" value="Chromosome"/>
</dbReference>
<feature type="signal peptide" evidence="14">
    <location>
        <begin position="1"/>
        <end position="31"/>
    </location>
</feature>
<keyword evidence="9 11" id="KW-0472">Membrane</keyword>
<evidence type="ECO:0000256" key="5">
    <source>
        <dbReference type="ARBA" id="ARBA00022692"/>
    </source>
</evidence>
<keyword evidence="4" id="KW-0410">Iron transport</keyword>
<evidence type="ECO:0000256" key="2">
    <source>
        <dbReference type="ARBA" id="ARBA00022448"/>
    </source>
</evidence>
<feature type="domain" description="TonB-dependent receptor-like beta-barrel" evidence="15">
    <location>
        <begin position="295"/>
        <end position="713"/>
    </location>
</feature>
<dbReference type="PANTHER" id="PTHR32552">
    <property type="entry name" value="FERRICHROME IRON RECEPTOR-RELATED"/>
    <property type="match status" value="1"/>
</dbReference>
<evidence type="ECO:0000256" key="9">
    <source>
        <dbReference type="ARBA" id="ARBA00023136"/>
    </source>
</evidence>
<evidence type="ECO:0000313" key="18">
    <source>
        <dbReference type="Proteomes" id="UP000306562"/>
    </source>
</evidence>
<evidence type="ECO:0000256" key="11">
    <source>
        <dbReference type="PROSITE-ProRule" id="PRU01360"/>
    </source>
</evidence>
<comment type="subcellular location">
    <subcellularLocation>
        <location evidence="1 11">Cell outer membrane</location>
        <topology evidence="1 11">Multi-pass membrane protein</topology>
    </subcellularLocation>
</comment>
<keyword evidence="7" id="KW-0406">Ion transport</keyword>
<keyword evidence="10 11" id="KW-0998">Cell outer membrane</keyword>
<evidence type="ECO:0000256" key="6">
    <source>
        <dbReference type="ARBA" id="ARBA00023004"/>
    </source>
</evidence>
<proteinExistence type="inferred from homology"/>
<comment type="similarity">
    <text evidence="11 12">Belongs to the TonB-dependent receptor family.</text>
</comment>
<dbReference type="EMBL" id="LR590482">
    <property type="protein sequence ID" value="VTR02264.1"/>
    <property type="molecule type" value="Genomic_DNA"/>
</dbReference>
<feature type="chain" id="PRO_5043466498" evidence="14">
    <location>
        <begin position="32"/>
        <end position="748"/>
    </location>
</feature>
<organism evidence="17 18">
    <name type="scientific">Pseudomonas synxantha</name>
    <dbReference type="NCBI Taxonomy" id="47883"/>
    <lineage>
        <taxon>Bacteria</taxon>
        <taxon>Pseudomonadati</taxon>
        <taxon>Pseudomonadota</taxon>
        <taxon>Gammaproteobacteria</taxon>
        <taxon>Pseudomonadales</taxon>
        <taxon>Pseudomonadaceae</taxon>
        <taxon>Pseudomonas</taxon>
    </lineage>
</organism>
<evidence type="ECO:0000313" key="17">
    <source>
        <dbReference type="EMBL" id="VTR02264.1"/>
    </source>
</evidence>
<keyword evidence="8 12" id="KW-0798">TonB box</keyword>
<evidence type="ECO:0000256" key="4">
    <source>
        <dbReference type="ARBA" id="ARBA00022496"/>
    </source>
</evidence>
<dbReference type="InterPro" id="IPR012910">
    <property type="entry name" value="Plug_dom"/>
</dbReference>
<keyword evidence="17" id="KW-0675">Receptor</keyword>
<evidence type="ECO:0000256" key="13">
    <source>
        <dbReference type="SAM" id="MobiDB-lite"/>
    </source>
</evidence>
<dbReference type="RefSeq" id="WP_057023583.1">
    <property type="nucleotide sequence ID" value="NZ_CBCSGQ010000015.1"/>
</dbReference>
<dbReference type="GO" id="GO:0009279">
    <property type="term" value="C:cell outer membrane"/>
    <property type="evidence" value="ECO:0007669"/>
    <property type="project" value="UniProtKB-SubCell"/>
</dbReference>
<evidence type="ECO:0000256" key="12">
    <source>
        <dbReference type="RuleBase" id="RU003357"/>
    </source>
</evidence>
<evidence type="ECO:0000256" key="8">
    <source>
        <dbReference type="ARBA" id="ARBA00023077"/>
    </source>
</evidence>
<dbReference type="InterPro" id="IPR036942">
    <property type="entry name" value="Beta-barrel_TonB_sf"/>
</dbReference>
<dbReference type="PANTHER" id="PTHR32552:SF81">
    <property type="entry name" value="TONB-DEPENDENT OUTER MEMBRANE RECEPTOR"/>
    <property type="match status" value="1"/>
</dbReference>
<sequence length="748" mass="81617">MKLYPQQKYLPLVTSIALGQVLAYVATGALADTDPQLATVHVEGARQADPQQPPTSTQKLSGKTLEQQGVYRLEDLQQLASGLDVATVDPYDTRLTIRGVGDGGGTEINIGMPSGVGLFLDNVYLSRPGMMSNDLLDIESADVLSGPQGTLYGFNTTGGAIDIHSRKPTFTPEGSLRQSIGQRGYTQTQAMFSGPLTDTLAGRINLSHTEKGGYIKNEYTGHELGGSNQDGMRGQLLWQPADDFSLRIIADLNKSTSYPVSVLDKANAINGTVPYLNRAALVGAHVVGGGYKVNTDDENEAYVRQGGLSVQADWTLADGYNLRTVSSYRYFGYQPNNTDGLDVPLFAGSGGDVRDRVWSQDIRLDSPKGEHFDYALGATYWGEDLNTFAHDYYASGSQTTQYYGTNANTGKLVKRWGEINDTVFSLYAQGTWHVTDEFDITGGIRNSYEKKSGSFRRANKNDFDSGKLNQYSQLPAAMLNFNYYFMPNLQGYLTIAYGEKSGGLNVSSGAAGKAGLGSLLIDPESTRGGELGLKSHWLDNLISVDAALFWSEVRKFQTTAYDLESQSSYLINAGTMRSRGLETNLTLKPLDGLTVNFNGTLLDNKYLDFKDGKCPAEVSLAPKPPASCDMSGERVFRSPKVTYNLTSRYEWQTFGALQAFVSGRYSYRTWSYGTVDNSQFTRVPGYGLLSLSTGLGGKYGDGNWNASLWANNVTDKRYYRTLNTGDYGSAFGVLGEPRTVGMTLGYDF</sequence>
<evidence type="ECO:0000256" key="14">
    <source>
        <dbReference type="SAM" id="SignalP"/>
    </source>
</evidence>
<evidence type="ECO:0000256" key="10">
    <source>
        <dbReference type="ARBA" id="ARBA00023237"/>
    </source>
</evidence>
<evidence type="ECO:0000256" key="7">
    <source>
        <dbReference type="ARBA" id="ARBA00023065"/>
    </source>
</evidence>
<dbReference type="SUPFAM" id="SSF56935">
    <property type="entry name" value="Porins"/>
    <property type="match status" value="1"/>
</dbReference>
<accession>A0AAX3I9I6</accession>
<feature type="domain" description="TonB-dependent receptor plug" evidence="16">
    <location>
        <begin position="51"/>
        <end position="160"/>
    </location>
</feature>
<keyword evidence="3 11" id="KW-1134">Transmembrane beta strand</keyword>
<evidence type="ECO:0000256" key="3">
    <source>
        <dbReference type="ARBA" id="ARBA00022452"/>
    </source>
</evidence>
<evidence type="ECO:0000256" key="1">
    <source>
        <dbReference type="ARBA" id="ARBA00004571"/>
    </source>
</evidence>
<dbReference type="InterPro" id="IPR000531">
    <property type="entry name" value="Beta-barrel_TonB"/>
</dbReference>
<dbReference type="AlphaFoldDB" id="A0AAX3I9I6"/>
<dbReference type="PROSITE" id="PS52016">
    <property type="entry name" value="TONB_DEPENDENT_REC_3"/>
    <property type="match status" value="1"/>
</dbReference>
<evidence type="ECO:0000259" key="16">
    <source>
        <dbReference type="Pfam" id="PF07715"/>
    </source>
</evidence>
<dbReference type="Pfam" id="PF07715">
    <property type="entry name" value="Plug"/>
    <property type="match status" value="1"/>
</dbReference>
<dbReference type="Gene3D" id="2.40.170.20">
    <property type="entry name" value="TonB-dependent receptor, beta-barrel domain"/>
    <property type="match status" value="1"/>
</dbReference>
<keyword evidence="2 11" id="KW-0813">Transport</keyword>
<keyword evidence="6" id="KW-0408">Iron</keyword>
<name>A0AAX3I9I6_9PSED</name>
<reference evidence="17 18" key="1">
    <citation type="submission" date="2019-05" db="EMBL/GenBank/DDBJ databases">
        <authorList>
            <consortium name="Pathogen Informatics"/>
        </authorList>
    </citation>
    <scope>NUCLEOTIDE SEQUENCE [LARGE SCALE GENOMIC DNA]</scope>
    <source>
        <strain evidence="17 18">NCTC10696</strain>
    </source>
</reference>
<gene>
    <name evidence="17" type="ORF">NCTC10696_03809</name>
</gene>
<evidence type="ECO:0000259" key="15">
    <source>
        <dbReference type="Pfam" id="PF00593"/>
    </source>
</evidence>
<dbReference type="InterPro" id="IPR039426">
    <property type="entry name" value="TonB-dep_rcpt-like"/>
</dbReference>
<keyword evidence="5 11" id="KW-0812">Transmembrane</keyword>